<evidence type="ECO:0000256" key="1">
    <source>
        <dbReference type="ARBA" id="ARBA00005776"/>
    </source>
</evidence>
<dbReference type="GO" id="GO:0008832">
    <property type="term" value="F:dGTPase activity"/>
    <property type="evidence" value="ECO:0007669"/>
    <property type="project" value="TreeGrafter"/>
</dbReference>
<dbReference type="InterPro" id="IPR006674">
    <property type="entry name" value="HD_domain"/>
</dbReference>
<dbReference type="GO" id="GO:0051607">
    <property type="term" value="P:defense response to virus"/>
    <property type="evidence" value="ECO:0007669"/>
    <property type="project" value="TreeGrafter"/>
</dbReference>
<dbReference type="InParanoid" id="A0A3Q3E3B4"/>
<comment type="similarity">
    <text evidence="1">Belongs to the SAMHD1 family.</text>
</comment>
<dbReference type="GO" id="GO:0005634">
    <property type="term" value="C:nucleus"/>
    <property type="evidence" value="ECO:0007669"/>
    <property type="project" value="TreeGrafter"/>
</dbReference>
<evidence type="ECO:0000259" key="2">
    <source>
        <dbReference type="Pfam" id="PF01966"/>
    </source>
</evidence>
<dbReference type="CDD" id="cd00077">
    <property type="entry name" value="HDc"/>
    <property type="match status" value="1"/>
</dbReference>
<dbReference type="Proteomes" id="UP000261660">
    <property type="component" value="Unplaced"/>
</dbReference>
<dbReference type="InterPro" id="IPR050135">
    <property type="entry name" value="dGTPase-like"/>
</dbReference>
<dbReference type="SUPFAM" id="SSF109604">
    <property type="entry name" value="HD-domain/PDEase-like"/>
    <property type="match status" value="1"/>
</dbReference>
<sequence>WSRCLQSVNPVFNDPIHGSIELHPLLIKIIDTPQFQRLRFIKQLGGVYFVYPGASHNRFEHSIGVGYLAGKLAEALRSRQPELNITERDVLCVQIAGLCHDLGDKMKGFYSENFNPEGVSVPQSTQIMHTFTNTTVFLGSNILKFRFRSNPSSTQTGLLRHTDCIICRLSVDYACIYLSISRSWTLFPSV</sequence>
<protein>
    <recommendedName>
        <fullName evidence="2">HD domain-containing protein</fullName>
    </recommendedName>
</protein>
<dbReference type="AlphaFoldDB" id="A0A3Q3E3B4"/>
<dbReference type="InterPro" id="IPR003607">
    <property type="entry name" value="HD/PDEase_dom"/>
</dbReference>
<dbReference type="PANTHER" id="PTHR11373">
    <property type="entry name" value="DEOXYNUCLEOSIDE TRIPHOSPHATE TRIPHOSPHOHYDROLASE"/>
    <property type="match status" value="1"/>
</dbReference>
<evidence type="ECO:0000313" key="3">
    <source>
        <dbReference type="Ensembl" id="ENSLBEP00000001463.1"/>
    </source>
</evidence>
<dbReference type="PANTHER" id="PTHR11373:SF4">
    <property type="entry name" value="DEOXYNUCLEOSIDE TRIPHOSPHATE TRIPHOSPHOHYDROLASE SAMHD1"/>
    <property type="match status" value="1"/>
</dbReference>
<dbReference type="Pfam" id="PF01966">
    <property type="entry name" value="HD"/>
    <property type="match status" value="1"/>
</dbReference>
<name>A0A3Q3E3B4_9LABR</name>
<dbReference type="GeneTree" id="ENSGT00390000013867"/>
<feature type="domain" description="HD" evidence="2">
    <location>
        <begin position="58"/>
        <end position="104"/>
    </location>
</feature>
<dbReference type="GO" id="GO:0045088">
    <property type="term" value="P:regulation of innate immune response"/>
    <property type="evidence" value="ECO:0007669"/>
    <property type="project" value="TreeGrafter"/>
</dbReference>
<reference evidence="3" key="1">
    <citation type="submission" date="2025-08" db="UniProtKB">
        <authorList>
            <consortium name="Ensembl"/>
        </authorList>
    </citation>
    <scope>IDENTIFICATION</scope>
</reference>
<keyword evidence="4" id="KW-1185">Reference proteome</keyword>
<reference evidence="3" key="2">
    <citation type="submission" date="2025-09" db="UniProtKB">
        <authorList>
            <consortium name="Ensembl"/>
        </authorList>
    </citation>
    <scope>IDENTIFICATION</scope>
</reference>
<evidence type="ECO:0000313" key="4">
    <source>
        <dbReference type="Proteomes" id="UP000261660"/>
    </source>
</evidence>
<dbReference type="Ensembl" id="ENSLBET00000001568.1">
    <property type="protein sequence ID" value="ENSLBEP00000001463.1"/>
    <property type="gene ID" value="ENSLBEG00000001144.1"/>
</dbReference>
<organism evidence="3 4">
    <name type="scientific">Labrus bergylta</name>
    <name type="common">ballan wrasse</name>
    <dbReference type="NCBI Taxonomy" id="56723"/>
    <lineage>
        <taxon>Eukaryota</taxon>
        <taxon>Metazoa</taxon>
        <taxon>Chordata</taxon>
        <taxon>Craniata</taxon>
        <taxon>Vertebrata</taxon>
        <taxon>Euteleostomi</taxon>
        <taxon>Actinopterygii</taxon>
        <taxon>Neopterygii</taxon>
        <taxon>Teleostei</taxon>
        <taxon>Neoteleostei</taxon>
        <taxon>Acanthomorphata</taxon>
        <taxon>Eupercaria</taxon>
        <taxon>Labriformes</taxon>
        <taxon>Labridae</taxon>
        <taxon>Labrus</taxon>
    </lineage>
</organism>
<dbReference type="GO" id="GO:0006203">
    <property type="term" value="P:dGTP catabolic process"/>
    <property type="evidence" value="ECO:0007669"/>
    <property type="project" value="TreeGrafter"/>
</dbReference>
<accession>A0A3Q3E3B4</accession>
<dbReference type="Gene3D" id="1.10.3210.10">
    <property type="entry name" value="Hypothetical protein af1432"/>
    <property type="match status" value="1"/>
</dbReference>
<proteinExistence type="inferred from homology"/>
<dbReference type="STRING" id="56723.ENSLBEP00000001463"/>